<dbReference type="Proteomes" id="UP001238334">
    <property type="component" value="Chromosome"/>
</dbReference>
<dbReference type="InterPro" id="IPR011050">
    <property type="entry name" value="Pectin_lyase_fold/virulence"/>
</dbReference>
<dbReference type="PROSITE" id="PS00330">
    <property type="entry name" value="HEMOLYSIN_CALCIUM"/>
    <property type="match status" value="2"/>
</dbReference>
<dbReference type="PRINTS" id="PR00313">
    <property type="entry name" value="CABNDNGRPT"/>
</dbReference>
<dbReference type="Gene3D" id="2.60.120.260">
    <property type="entry name" value="Galactose-binding domain-like"/>
    <property type="match status" value="2"/>
</dbReference>
<evidence type="ECO:0000313" key="2">
    <source>
        <dbReference type="Proteomes" id="UP001238334"/>
    </source>
</evidence>
<dbReference type="NCBIfam" id="NF041518">
    <property type="entry name" value="choice_anch_Q"/>
    <property type="match status" value="1"/>
</dbReference>
<dbReference type="SUPFAM" id="SSF51126">
    <property type="entry name" value="Pectin lyase-like"/>
    <property type="match status" value="2"/>
</dbReference>
<dbReference type="EMBL" id="CP127247">
    <property type="protein sequence ID" value="WIY24787.1"/>
    <property type="molecule type" value="Genomic_DNA"/>
</dbReference>
<name>A0A9Y2KZV0_9RHOB</name>
<keyword evidence="2" id="KW-1185">Reference proteome</keyword>
<dbReference type="CDD" id="cd02795">
    <property type="entry name" value="CBM6-CBM35-CBM36_like"/>
    <property type="match status" value="3"/>
</dbReference>
<dbReference type="InterPro" id="IPR011049">
    <property type="entry name" value="Serralysin-like_metalloprot_C"/>
</dbReference>
<dbReference type="RefSeq" id="WP_270920950.1">
    <property type="nucleotide sequence ID" value="NZ_CP127247.1"/>
</dbReference>
<gene>
    <name evidence="1" type="ORF">QPJ95_20125</name>
</gene>
<dbReference type="InterPro" id="IPR018511">
    <property type="entry name" value="Hemolysin-typ_Ca-bd_CS"/>
</dbReference>
<proteinExistence type="predicted"/>
<dbReference type="Pfam" id="PF00353">
    <property type="entry name" value="HemolysinCabind"/>
    <property type="match status" value="2"/>
</dbReference>
<protein>
    <submittedName>
        <fullName evidence="1">Choice-of-anchor Q domain-containing protein</fullName>
    </submittedName>
</protein>
<dbReference type="KEGG" id="ppso:QPJ95_20125"/>
<organism evidence="1 2">
    <name type="scientific">Parasedimentitalea psychrophila</name>
    <dbReference type="NCBI Taxonomy" id="2997337"/>
    <lineage>
        <taxon>Bacteria</taxon>
        <taxon>Pseudomonadati</taxon>
        <taxon>Pseudomonadota</taxon>
        <taxon>Alphaproteobacteria</taxon>
        <taxon>Rhodobacterales</taxon>
        <taxon>Paracoccaceae</taxon>
        <taxon>Parasedimentitalea</taxon>
    </lineage>
</organism>
<dbReference type="SUPFAM" id="SSF51120">
    <property type="entry name" value="beta-Roll"/>
    <property type="match status" value="2"/>
</dbReference>
<dbReference type="InterPro" id="IPR059226">
    <property type="entry name" value="Choice_anch_Q_dom"/>
</dbReference>
<dbReference type="GO" id="GO:0005509">
    <property type="term" value="F:calcium ion binding"/>
    <property type="evidence" value="ECO:0007669"/>
    <property type="project" value="InterPro"/>
</dbReference>
<accession>A0A9Y2KZV0</accession>
<evidence type="ECO:0000313" key="1">
    <source>
        <dbReference type="EMBL" id="WIY24787.1"/>
    </source>
</evidence>
<reference evidence="1 2" key="1">
    <citation type="submission" date="2023-06" db="EMBL/GenBank/DDBJ databases">
        <title>Parasedimentitalea psychrophila sp. nov., a psychrophilic bacterium isolated from deep-sea sediment.</title>
        <authorList>
            <person name="Li A."/>
        </authorList>
    </citation>
    <scope>NUCLEOTIDE SEQUENCE [LARGE SCALE GENOMIC DNA]</scope>
    <source>
        <strain evidence="1 2">QS115</strain>
    </source>
</reference>
<sequence length="1682" mass="175375">MAMFRVEAESLNIIDGFKVETLAAASGGQTLKAESKAPESRAQFTFTGEDGIYDLDIGHFDENDGSATLTVLVNGIEVGSFVLDQELGSHLANQQTHTVRRIENVALQDGDTFEILGMRDGGEPVRMDYIDFTLTGPGTDVIEVDTPLDVTDASDGLTSLREAIAMANADPDANTITFNTDVFNDEPQDVIRLTQGALLITSDLTIDGDLNDDGQPDIIVSGDVLGDDVTTTDPFGKTITNAPANPFDSDNSYSVFSFRDSSEATLDGLVVTGAGSPGDEGSAIVVGYGANLTVRNSSLSGNTSNTWGAALYNSGTTILEDTAVAFNVAGAMFNEGLLTLSTVTATDNSSQALFNYGSLEIFDSRFAGNTSGLTNFNGGTATIQSSDFTNHIRGAIYNDGTLNMTGGSILNNTNTASGAGLRNNGGTATLDGVVISGNVAPGGGGIWNEGTLTLTNALMSENRASGEDGGAVLNDGTLILSNSMLTENSASESGGGIANRGMLTLSDSTITGSLAEGGAAITNDPGATADITNVTIAGNYVAVNSGAVSNSGDMTILNSTVTGNTSVADYNAGVFNIGTLQIGNSIVLGNTPGETYGVMTETGPNIIGGLDPADVFVAIDPVTGGGLLADNGGPTETVAILAGGPAAGAANPATATPADQRGVPRDVAPDLGAFEAQQGPPPEPFRIEAEDLTRDVAFKVKNLASASANQVLQADGSAEQRASYVFDRPAGTYSLTIGYFDENDGVSSFAVFVDGVEIGNWLWDEELGSAFADNMTATTHTIQGVNISQGEVIEFVGMKDAGEPLRFDYVDFAPTGQVTDTTPPQVDTASAPGIGNAQQGDATTQVTVTYSDNVALDVSSFDTEDIRVTGPGGIDVDVTGFSVDTPSDGTPRTVTYTIAAPGGTWDPADNGIYSVSLDVLEVFDTAFNEAEGIVDLAAFTVAIDDQPPPASFRKEAEDFDILTSYTAKSLSAASGDAVLQAVGSGEKRASFAFDQPTGNYDLKIGYFDENDGEASFRLLVDGVEIDSFVWNQDLGSPLANATTATTRDLLGISLQNGSVIEVIGQKDGSEPARFDYVDFIGLPVGTPDNNVVVGTPEVENINAGIGNDTLSGGSGNDILAGGPGNDILVGGPSNPTLGLNFTGTLTSQLPFRPPDTMGAVGNDHIVEMLNGRFAVYDQTSGNIIQAQSTDQFWRDAGVTLLDSAVDPRILYDPIAERWIATAFQRTTNLYLLAASLSADPTDGWAGFSLASAEYAGIDLPTLGFNADIVVVNTSNEMLTIPKEDLYNGNFESAQFLLAEPDPGRGKYQPIVDLDNSGMPFPIFSFNWIAGNSVQVATVNGTATSPSINVQVPDSVIFDQIYGPPPNAQQPGTNVHLETIDNRFLTNLILQEGSVWGVHHVEENGRAALHWFQIDAETNTLLNDGLIPDAELDLYFGSIAVNDYGNVVIGYNGSSGSQFVSSYAVTAKLAQDGSITFDEPVLLKAGVAPYVGAGGFDPDTTRWGDYSATVLDPDDPYTFWTFQEVVVSENVGATQITEIDLLGRGVPDNDQLSGGPGNDTLSGGNGLDVFLFNTTDISSANAEPDLDQILDFQISADRIEFIDDANVGLSGAVAAGNQTEFLDLGDSFGPLGNPGDIFLTMDGADTQIVADYDNSGSLSSLDQVVIVDDVDPLKLLADIFVFV</sequence>
<dbReference type="Gene3D" id="2.150.10.10">
    <property type="entry name" value="Serralysin-like metalloprotease, C-terminal"/>
    <property type="match status" value="2"/>
</dbReference>
<dbReference type="InterPro" id="IPR001343">
    <property type="entry name" value="Hemolysn_Ca-bd"/>
</dbReference>